<reference evidence="2 3" key="1">
    <citation type="journal article" date="2014" name="BMC Genomics">
        <title>Genome and secretome analysis of the hemibiotrophic fungal pathogen, Moniliophthora roreri, which causes frosty pod rot disease of cacao: mechanisms of the biotrophic and necrotrophic phases.</title>
        <authorList>
            <person name="Meinhardt L.W."/>
            <person name="Costa G.G.L."/>
            <person name="Thomazella D.P.T."/>
            <person name="Teixeira P.J.P.L."/>
            <person name="Carazzolle M.F."/>
            <person name="Schuster S.C."/>
            <person name="Carlson J.E."/>
            <person name="Guiltinan M.J."/>
            <person name="Mieczkowski P."/>
            <person name="Farmer A."/>
            <person name="Ramaraj T."/>
            <person name="Crozier J."/>
            <person name="Davis R.E."/>
            <person name="Shao J."/>
            <person name="Melnick R.L."/>
            <person name="Pereira G.A.G."/>
            <person name="Bailey B.A."/>
        </authorList>
    </citation>
    <scope>NUCLEOTIDE SEQUENCE [LARGE SCALE GENOMIC DNA]</scope>
    <source>
        <strain evidence="2 3">MCA 2997</strain>
    </source>
</reference>
<dbReference type="InterPro" id="IPR032466">
    <property type="entry name" value="Metal_Hydrolase"/>
</dbReference>
<dbReference type="AlphaFoldDB" id="V2WVU5"/>
<evidence type="ECO:0000313" key="2">
    <source>
        <dbReference type="EMBL" id="ESK85692.1"/>
    </source>
</evidence>
<dbReference type="Gene3D" id="2.30.40.10">
    <property type="entry name" value="Urease, subunit C, domain 1"/>
    <property type="match status" value="1"/>
</dbReference>
<dbReference type="GO" id="GO:0016810">
    <property type="term" value="F:hydrolase activity, acting on carbon-nitrogen (but not peptide) bonds"/>
    <property type="evidence" value="ECO:0007669"/>
    <property type="project" value="InterPro"/>
</dbReference>
<dbReference type="Pfam" id="PF07969">
    <property type="entry name" value="Amidohydro_3"/>
    <property type="match status" value="1"/>
</dbReference>
<dbReference type="PANTHER" id="PTHR22642">
    <property type="entry name" value="IMIDAZOLONEPROPIONASE"/>
    <property type="match status" value="1"/>
</dbReference>
<accession>V2WVU5</accession>
<keyword evidence="3" id="KW-1185">Reference proteome</keyword>
<dbReference type="SUPFAM" id="SSF51338">
    <property type="entry name" value="Composite domain of metallo-dependent hydrolases"/>
    <property type="match status" value="1"/>
</dbReference>
<dbReference type="PANTHER" id="PTHR22642:SF2">
    <property type="entry name" value="PROTEIN LONG AFTER FAR-RED 3"/>
    <property type="match status" value="1"/>
</dbReference>
<dbReference type="Gene3D" id="3.20.20.140">
    <property type="entry name" value="Metal-dependent hydrolases"/>
    <property type="match status" value="1"/>
</dbReference>
<dbReference type="Proteomes" id="UP000017559">
    <property type="component" value="Unassembled WGS sequence"/>
</dbReference>
<dbReference type="InterPro" id="IPR011059">
    <property type="entry name" value="Metal-dep_hydrolase_composite"/>
</dbReference>
<feature type="domain" description="Amidohydrolase 3" evidence="1">
    <location>
        <begin position="123"/>
        <end position="600"/>
    </location>
</feature>
<comment type="caution">
    <text evidence="2">The sequence shown here is derived from an EMBL/GenBank/DDBJ whole genome shotgun (WGS) entry which is preliminary data.</text>
</comment>
<dbReference type="HOGENOM" id="CLU_009942_1_1_1"/>
<evidence type="ECO:0000313" key="3">
    <source>
        <dbReference type="Proteomes" id="UP000017559"/>
    </source>
</evidence>
<dbReference type="InterPro" id="IPR033932">
    <property type="entry name" value="YtcJ-like"/>
</dbReference>
<name>V2WVU5_MONRO</name>
<dbReference type="OrthoDB" id="3501663at2759"/>
<evidence type="ECO:0000259" key="1">
    <source>
        <dbReference type="Pfam" id="PF07969"/>
    </source>
</evidence>
<protein>
    <submittedName>
        <fullName evidence="2">Amidohydrolase</fullName>
    </submittedName>
</protein>
<dbReference type="InterPro" id="IPR013108">
    <property type="entry name" value="Amidohydro_3"/>
</dbReference>
<sequence length="603" mass="66742">MPRFIAWSALILVVAVLYGKLFVLKDAYIICSLPGSQSIYTVNAENSVSECLLVYSSRIFATGSLGMSRHISLFVDIFFDIRIVPLDTLHLEWHMSSLIGKFAGSLLLQRSTPPVRYLPPHSVVIPGLSDSHAHILEYGKTAQLPLEGARTITDTVKRVREYIISHKDIYDDPSKIILGGGWDHVSWPNGTWPTAADLDADPVIQGRQVILQSKDCHALWLSTAALAQCGDLEALPQMIEGGVIIRDLDGHPTGVLLDSAQELIELPEPTEADLQQRFYATVNDALSYGLTSIHDAGLDPISLEFFEREAKRRTLPVRVYAMKHFDEREEYWGGSTRPYSGARLSVRSVKIFADGALRTGGAALYHHYHDKPSTNGFMRIPKDVLFDVIPRYMKDGWQVNVHAIGDRANGVVLDAFEEAVKDANVTALRPRLEHAQIVSKEDVERLGKLGVIASIQPTHAISDMSYAEDRLGPERVRNLYAFRSIISSGARITLGTDFPVEDINPFKTFFAAITRTTPDGHSPHGDGGWFPEQCLTREETLRGMTIDPAYASFTESTLGSIEPGKLADFVVLSQDIMTVPVQEITKTKVLATVIDGKVVYGEF</sequence>
<dbReference type="CDD" id="cd01300">
    <property type="entry name" value="YtcJ_like"/>
    <property type="match status" value="1"/>
</dbReference>
<dbReference type="Gene3D" id="3.10.310.70">
    <property type="match status" value="1"/>
</dbReference>
<organism evidence="2 3">
    <name type="scientific">Moniliophthora roreri (strain MCA 2997)</name>
    <name type="common">Cocoa frosty pod rot fungus</name>
    <name type="synonym">Crinipellis roreri</name>
    <dbReference type="NCBI Taxonomy" id="1381753"/>
    <lineage>
        <taxon>Eukaryota</taxon>
        <taxon>Fungi</taxon>
        <taxon>Dikarya</taxon>
        <taxon>Basidiomycota</taxon>
        <taxon>Agaricomycotina</taxon>
        <taxon>Agaricomycetes</taxon>
        <taxon>Agaricomycetidae</taxon>
        <taxon>Agaricales</taxon>
        <taxon>Marasmiineae</taxon>
        <taxon>Marasmiaceae</taxon>
        <taxon>Moniliophthora</taxon>
    </lineage>
</organism>
<gene>
    <name evidence="2" type="ORF">Moror_9905</name>
</gene>
<dbReference type="KEGG" id="mrr:Moror_9905"/>
<proteinExistence type="predicted"/>
<dbReference type="EMBL" id="AWSO01001035">
    <property type="protein sequence ID" value="ESK85692.1"/>
    <property type="molecule type" value="Genomic_DNA"/>
</dbReference>
<dbReference type="SUPFAM" id="SSF51556">
    <property type="entry name" value="Metallo-dependent hydrolases"/>
    <property type="match status" value="1"/>
</dbReference>